<dbReference type="AlphaFoldDB" id="A0A0F4YIL2"/>
<protein>
    <submittedName>
        <fullName evidence="1">Uncharacterized protein</fullName>
    </submittedName>
</protein>
<evidence type="ECO:0000313" key="2">
    <source>
        <dbReference type="Proteomes" id="UP000053958"/>
    </source>
</evidence>
<dbReference type="Proteomes" id="UP000053958">
    <property type="component" value="Unassembled WGS sequence"/>
</dbReference>
<dbReference type="OrthoDB" id="4630416at2759"/>
<accession>A0A0F4YIL2</accession>
<dbReference type="RefSeq" id="XP_013324577.1">
    <property type="nucleotide sequence ID" value="XM_013469123.1"/>
</dbReference>
<name>A0A0F4YIL2_RASE3</name>
<reference evidence="1 2" key="1">
    <citation type="submission" date="2015-04" db="EMBL/GenBank/DDBJ databases">
        <authorList>
            <person name="Heijne W.H."/>
            <person name="Fedorova N.D."/>
            <person name="Nierman W.C."/>
            <person name="Vollebregt A.W."/>
            <person name="Zhao Z."/>
            <person name="Wu L."/>
            <person name="Kumar M."/>
            <person name="Stam H."/>
            <person name="van den Berg M.A."/>
            <person name="Pel H.J."/>
        </authorList>
    </citation>
    <scope>NUCLEOTIDE SEQUENCE [LARGE SCALE GENOMIC DNA]</scope>
    <source>
        <strain evidence="1 2">CBS 393.64</strain>
    </source>
</reference>
<evidence type="ECO:0000313" key="1">
    <source>
        <dbReference type="EMBL" id="KKA17965.1"/>
    </source>
</evidence>
<dbReference type="EMBL" id="LASV01000519">
    <property type="protein sequence ID" value="KKA17965.1"/>
    <property type="molecule type" value="Genomic_DNA"/>
</dbReference>
<organism evidence="1 2">
    <name type="scientific">Rasamsonia emersonii (strain ATCC 16479 / CBS 393.64 / IMI 116815)</name>
    <dbReference type="NCBI Taxonomy" id="1408163"/>
    <lineage>
        <taxon>Eukaryota</taxon>
        <taxon>Fungi</taxon>
        <taxon>Dikarya</taxon>
        <taxon>Ascomycota</taxon>
        <taxon>Pezizomycotina</taxon>
        <taxon>Eurotiomycetes</taxon>
        <taxon>Eurotiomycetidae</taxon>
        <taxon>Eurotiales</taxon>
        <taxon>Trichocomaceae</taxon>
        <taxon>Rasamsonia</taxon>
    </lineage>
</organism>
<proteinExistence type="predicted"/>
<gene>
    <name evidence="1" type="ORF">T310_8085</name>
</gene>
<feature type="non-terminal residue" evidence="1">
    <location>
        <position position="175"/>
    </location>
</feature>
<sequence>MLLQSLTTAAYVNLCAKRYGVKKTIDRACHSHVTCMQPPLSSSQLTNILHACYGFLFFSPEPVRSGVFTYGKDGIQASGISRAPLSELRLLFRKNASAARVRAATKPWITAQLQLYGIPFKKSDSAAQLRAALESAVKTGKCNTPGPSIAALEQSLSEQYQQRLKAHEKEVDRWR</sequence>
<dbReference type="GeneID" id="25320346"/>
<keyword evidence="2" id="KW-1185">Reference proteome</keyword>
<comment type="caution">
    <text evidence="1">The sequence shown here is derived from an EMBL/GenBank/DDBJ whole genome shotgun (WGS) entry which is preliminary data.</text>
</comment>